<feature type="region of interest" description="Disordered" evidence="1">
    <location>
        <begin position="153"/>
        <end position="365"/>
    </location>
</feature>
<dbReference type="InterPro" id="IPR003882">
    <property type="entry name" value="Pistil_extensin"/>
</dbReference>
<evidence type="ECO:0000256" key="1">
    <source>
        <dbReference type="SAM" id="MobiDB-lite"/>
    </source>
</evidence>
<accession>A0AA38RP28</accession>
<dbReference type="Proteomes" id="UP001174691">
    <property type="component" value="Unassembled WGS sequence"/>
</dbReference>
<keyword evidence="4" id="KW-1185">Reference proteome</keyword>
<feature type="compositionally biased region" description="Low complexity" evidence="1">
    <location>
        <begin position="339"/>
        <end position="363"/>
    </location>
</feature>
<dbReference type="Pfam" id="PF24707">
    <property type="entry name" value="Swc3"/>
    <property type="match status" value="1"/>
</dbReference>
<dbReference type="InterPro" id="IPR037651">
    <property type="entry name" value="Swc3"/>
</dbReference>
<feature type="region of interest" description="Disordered" evidence="1">
    <location>
        <begin position="686"/>
        <end position="792"/>
    </location>
</feature>
<feature type="compositionally biased region" description="Polar residues" evidence="1">
    <location>
        <begin position="242"/>
        <end position="259"/>
    </location>
</feature>
<dbReference type="PRINTS" id="PR01218">
    <property type="entry name" value="PSTLEXTENSIN"/>
</dbReference>
<feature type="compositionally biased region" description="Pro residues" evidence="1">
    <location>
        <begin position="267"/>
        <end position="277"/>
    </location>
</feature>
<evidence type="ECO:0000313" key="4">
    <source>
        <dbReference type="Proteomes" id="UP001174691"/>
    </source>
</evidence>
<feature type="compositionally biased region" description="Pro residues" evidence="1">
    <location>
        <begin position="183"/>
        <end position="196"/>
    </location>
</feature>
<feature type="compositionally biased region" description="Pro residues" evidence="1">
    <location>
        <begin position="300"/>
        <end position="325"/>
    </location>
</feature>
<protein>
    <recommendedName>
        <fullName evidence="2">SWR1-complex protein 3 domain-containing protein</fullName>
    </recommendedName>
</protein>
<feature type="region of interest" description="Disordered" evidence="1">
    <location>
        <begin position="515"/>
        <end position="563"/>
    </location>
</feature>
<dbReference type="AlphaFoldDB" id="A0AA38RP28"/>
<dbReference type="PANTHER" id="PTHR28108">
    <property type="entry name" value="SWR1-COMPLEX PROTEIN 3"/>
    <property type="match status" value="1"/>
</dbReference>
<dbReference type="InterPro" id="IPR057558">
    <property type="entry name" value="Swc3_dom"/>
</dbReference>
<sequence>MEKKRKLPARAAARVEQMAKRRTLTPPDRHSETPPPLPPTRQETEPASVEEPPAPLPTSVQASKPLPTVEEPQPEDLPAKDYQSVSESGVLSESLVRSRRKWVSEGIFEKYWTKPYKKKGVVVEEPNNPPKDSMMRIGQVTITVEPHVFEATMYGVKDPKPPAPPPNPNNAARPVMQYGPPNGVMPPSPAPAPPAAPSSAAASPSLGPTHAVGEVTMPPPSQPSTPLQAATQPPLQTPQPTSNGNLPPSSLHAPSTTRPDSGGATYPPAPAPTPAPAAMPQVARPMSSPRGMESMLSPSSAPPQPAPRPQIPVPSVGPPPSPYPPTGLAKSPGMPPQMTNPAARTAANGAPAAPTTGKPAPGTDPIILTLAEKAGEDPELRDLMKRVAQGEAAKPELERFQAIIDEITAESKRRGTPGPSADRLLVDGKTVRYFADEVRIILDIVLASNPKQESATLRPPHGSNPLVVKLVKKTLDDVKTRDLVTRIAQNRPQFSDATDLKAVLDVLKREIARENEQLKKESPAPSNVSAPTTKLNSVPNGHVPATQHQNIPAPQQLRSKGPPPLPARPDISAVVFEFSGGNGDRYLFPKFSILEYVPVPQGQQVIASFLIVRKGSASEYPMADPALDYYQPVTIRLYTPTGRHLDHLSRVVAPEEEVRRYMNDIMDKMTRAEYILLAMRLPRPEAARERAEATPADDLEGLDKDKGNRWNKQGGLRWINQTTNAATATPTPTPASVVPPTALWTTKPPKPEIRELPPRSQMYSREALDAMDTDDQYQSFIASVSRKEQEEL</sequence>
<feature type="compositionally biased region" description="Polar residues" evidence="1">
    <location>
        <begin position="546"/>
        <end position="558"/>
    </location>
</feature>
<gene>
    <name evidence="3" type="ORF">NKR19_g8126</name>
</gene>
<evidence type="ECO:0000259" key="2">
    <source>
        <dbReference type="Pfam" id="PF24707"/>
    </source>
</evidence>
<organism evidence="3 4">
    <name type="scientific">Coniochaeta hoffmannii</name>
    <dbReference type="NCBI Taxonomy" id="91930"/>
    <lineage>
        <taxon>Eukaryota</taxon>
        <taxon>Fungi</taxon>
        <taxon>Dikarya</taxon>
        <taxon>Ascomycota</taxon>
        <taxon>Pezizomycotina</taxon>
        <taxon>Sordariomycetes</taxon>
        <taxon>Sordariomycetidae</taxon>
        <taxon>Coniochaetales</taxon>
        <taxon>Coniochaetaceae</taxon>
        <taxon>Coniochaeta</taxon>
    </lineage>
</organism>
<feature type="compositionally biased region" description="Low complexity" evidence="1">
    <location>
        <begin position="722"/>
        <end position="742"/>
    </location>
</feature>
<comment type="caution">
    <text evidence="3">The sequence shown here is derived from an EMBL/GenBank/DDBJ whole genome shotgun (WGS) entry which is preliminary data.</text>
</comment>
<dbReference type="GO" id="GO:0000812">
    <property type="term" value="C:Swr1 complex"/>
    <property type="evidence" value="ECO:0007669"/>
    <property type="project" value="InterPro"/>
</dbReference>
<feature type="compositionally biased region" description="Low complexity" evidence="1">
    <location>
        <begin position="84"/>
        <end position="95"/>
    </location>
</feature>
<feature type="compositionally biased region" description="Polar residues" evidence="1">
    <location>
        <begin position="524"/>
        <end position="539"/>
    </location>
</feature>
<dbReference type="EMBL" id="JANBVN010000156">
    <property type="protein sequence ID" value="KAJ9137621.1"/>
    <property type="molecule type" value="Genomic_DNA"/>
</dbReference>
<name>A0AA38RP28_9PEZI</name>
<dbReference type="PANTHER" id="PTHR28108:SF1">
    <property type="entry name" value="SWR1-COMPLEX PROTEIN 3"/>
    <property type="match status" value="1"/>
</dbReference>
<feature type="domain" description="SWR1-complex protein 3" evidence="2">
    <location>
        <begin position="59"/>
        <end position="159"/>
    </location>
</feature>
<dbReference type="GO" id="GO:0140849">
    <property type="term" value="F:ATP-dependent H2AZ histone chaperone activity"/>
    <property type="evidence" value="ECO:0007669"/>
    <property type="project" value="InterPro"/>
</dbReference>
<feature type="compositionally biased region" description="Low complexity" evidence="1">
    <location>
        <begin position="225"/>
        <end position="241"/>
    </location>
</feature>
<evidence type="ECO:0000313" key="3">
    <source>
        <dbReference type="EMBL" id="KAJ9137621.1"/>
    </source>
</evidence>
<proteinExistence type="predicted"/>
<feature type="region of interest" description="Disordered" evidence="1">
    <location>
        <begin position="1"/>
        <end position="99"/>
    </location>
</feature>
<reference evidence="3" key="1">
    <citation type="submission" date="2022-07" db="EMBL/GenBank/DDBJ databases">
        <title>Fungi with potential for degradation of polypropylene.</title>
        <authorList>
            <person name="Gostincar C."/>
        </authorList>
    </citation>
    <scope>NUCLEOTIDE SEQUENCE</scope>
    <source>
        <strain evidence="3">EXF-13287</strain>
    </source>
</reference>